<dbReference type="Gene3D" id="3.30.420.40">
    <property type="match status" value="2"/>
</dbReference>
<dbReference type="InterPro" id="IPR020823">
    <property type="entry name" value="Cell_div_FtsA"/>
</dbReference>
<comment type="subunit">
    <text evidence="5">Self-interacts. Interacts with FtsZ.</text>
</comment>
<sequence>MGTKILGIDVGSVQICAVIGQHDETGLKIIGIGTAKTQGIKKGVITNIELASKSIKSALIDAQRIAGTRYEKVVVSISGAYTKSVDSNGVVNVPTYEIGIKEIHRSMSESERRAQIHSDYEKLHILPYNFKVDDQEHIEDPLGMNGSRLEVQTHIIMAQKSSLSNLRKALNLAGVQPDNIVLSSYASAIATLNQDEKDLGVAFIDMGGATCNMLVHSGNSIRYNEFLGIGSANITNDLSAALHTPILKAEEIKLDYGSLINKANELVEIPPINDDGKMQEVSLDVISNVIYARAEETLMILAKMLEDSGYKASIAAGVVLTGGMTKLEGIRELATVIFDNMPVRIARPKEMEGLYEILRDPANSCAIGLCMYGAGYFTPYEIDSEKKMRFRDEAILRNKNLKNIVDDPKAKNKDDSKKSDENGEKIFNGTVLDDNYIDDLRIDDERTLQDELNEDENKTEKKPGIFSQILNKLKQLF</sequence>
<accession>A0A6G5QLY6</accession>
<keyword evidence="1 5" id="KW-1003">Cell membrane</keyword>
<evidence type="ECO:0000256" key="3">
    <source>
        <dbReference type="ARBA" id="ARBA00023136"/>
    </source>
</evidence>
<dbReference type="KEGG" id="crx:CRECT_0992"/>
<keyword evidence="3 5" id="KW-0472">Membrane</keyword>
<dbReference type="RefSeq" id="WP_004320328.1">
    <property type="nucleotide sequence ID" value="NZ_CAURIV010000005.1"/>
</dbReference>
<dbReference type="GO" id="GO:0043093">
    <property type="term" value="P:FtsZ-dependent cytokinesis"/>
    <property type="evidence" value="ECO:0007669"/>
    <property type="project" value="UniProtKB-UniRule"/>
</dbReference>
<feature type="domain" description="SHS2" evidence="7">
    <location>
        <begin position="5"/>
        <end position="191"/>
    </location>
</feature>
<evidence type="ECO:0000259" key="7">
    <source>
        <dbReference type="SMART" id="SM00842"/>
    </source>
</evidence>
<dbReference type="InterPro" id="IPR050696">
    <property type="entry name" value="FtsA/MreB"/>
</dbReference>
<dbReference type="SUPFAM" id="SSF53067">
    <property type="entry name" value="Actin-like ATPase domain"/>
    <property type="match status" value="2"/>
</dbReference>
<dbReference type="GO" id="GO:0009898">
    <property type="term" value="C:cytoplasmic side of plasma membrane"/>
    <property type="evidence" value="ECO:0007669"/>
    <property type="project" value="UniProtKB-UniRule"/>
</dbReference>
<dbReference type="PANTHER" id="PTHR32432:SF4">
    <property type="entry name" value="CELL DIVISION PROTEIN FTSA"/>
    <property type="match status" value="1"/>
</dbReference>
<organism evidence="8 9">
    <name type="scientific">Campylobacter rectus</name>
    <name type="common">Wolinella recta</name>
    <dbReference type="NCBI Taxonomy" id="203"/>
    <lineage>
        <taxon>Bacteria</taxon>
        <taxon>Pseudomonadati</taxon>
        <taxon>Campylobacterota</taxon>
        <taxon>Epsilonproteobacteria</taxon>
        <taxon>Campylobacterales</taxon>
        <taxon>Campylobacteraceae</taxon>
        <taxon>Campylobacter</taxon>
    </lineage>
</organism>
<keyword evidence="4 5" id="KW-0131">Cell cycle</keyword>
<comment type="function">
    <text evidence="5 6">Cell division protein that is involved in the assembly of the Z ring. May serve as a membrane anchor for the Z ring.</text>
</comment>
<evidence type="ECO:0000256" key="6">
    <source>
        <dbReference type="PIRNR" id="PIRNR003101"/>
    </source>
</evidence>
<protein>
    <recommendedName>
        <fullName evidence="5 6">Cell division protein FtsA</fullName>
    </recommendedName>
</protein>
<dbReference type="HAMAP" id="MF_02033">
    <property type="entry name" value="FtsA"/>
    <property type="match status" value="1"/>
</dbReference>
<evidence type="ECO:0000313" key="8">
    <source>
        <dbReference type="EMBL" id="QCD46661.1"/>
    </source>
</evidence>
<keyword evidence="2 5" id="KW-0132">Cell division</keyword>
<dbReference type="InterPro" id="IPR043129">
    <property type="entry name" value="ATPase_NBD"/>
</dbReference>
<dbReference type="Pfam" id="PF14450">
    <property type="entry name" value="FtsA"/>
    <property type="match status" value="1"/>
</dbReference>
<reference evidence="8 9" key="1">
    <citation type="submission" date="2016-07" db="EMBL/GenBank/DDBJ databases">
        <title>Comparative genomics of the Campylobacter concisus group.</title>
        <authorList>
            <person name="Miller W.G."/>
            <person name="Yee E."/>
            <person name="Chapman M.H."/>
            <person name="Huynh S."/>
            <person name="Bono J.L."/>
            <person name="On S.L.W."/>
            <person name="StLeger J."/>
            <person name="Foster G."/>
            <person name="Parker C.T."/>
        </authorList>
    </citation>
    <scope>NUCLEOTIDE SEQUENCE [LARGE SCALE GENOMIC DNA]</scope>
    <source>
        <strain evidence="8 9">ATCC 33238</strain>
    </source>
</reference>
<evidence type="ECO:0000256" key="4">
    <source>
        <dbReference type="ARBA" id="ARBA00023306"/>
    </source>
</evidence>
<evidence type="ECO:0000256" key="1">
    <source>
        <dbReference type="ARBA" id="ARBA00022475"/>
    </source>
</evidence>
<dbReference type="SMART" id="SM00842">
    <property type="entry name" value="FtsA"/>
    <property type="match status" value="1"/>
</dbReference>
<dbReference type="NCBIfam" id="TIGR01174">
    <property type="entry name" value="ftsA"/>
    <property type="match status" value="1"/>
</dbReference>
<dbReference type="EMBL" id="CP012543">
    <property type="protein sequence ID" value="QCD46661.1"/>
    <property type="molecule type" value="Genomic_DNA"/>
</dbReference>
<dbReference type="CDD" id="cd24048">
    <property type="entry name" value="ASKHA_NBD_FtsA"/>
    <property type="match status" value="1"/>
</dbReference>
<name>A0A6G5QLY6_CAMRE</name>
<dbReference type="Proteomes" id="UP000502377">
    <property type="component" value="Chromosome"/>
</dbReference>
<evidence type="ECO:0000256" key="2">
    <source>
        <dbReference type="ARBA" id="ARBA00022618"/>
    </source>
</evidence>
<dbReference type="PANTHER" id="PTHR32432">
    <property type="entry name" value="CELL DIVISION PROTEIN FTSA-RELATED"/>
    <property type="match status" value="1"/>
</dbReference>
<dbReference type="AlphaFoldDB" id="A0A6G5QLY6"/>
<evidence type="ECO:0000313" key="9">
    <source>
        <dbReference type="Proteomes" id="UP000502377"/>
    </source>
</evidence>
<dbReference type="InterPro" id="IPR003494">
    <property type="entry name" value="SHS2_FtsA"/>
</dbReference>
<dbReference type="GO" id="GO:0032153">
    <property type="term" value="C:cell division site"/>
    <property type="evidence" value="ECO:0007669"/>
    <property type="project" value="UniProtKB-UniRule"/>
</dbReference>
<dbReference type="PIRSF" id="PIRSF003101">
    <property type="entry name" value="FtsA"/>
    <property type="match status" value="1"/>
</dbReference>
<comment type="subcellular location">
    <subcellularLocation>
        <location evidence="5">Cell membrane</location>
        <topology evidence="5">Peripheral membrane protein</topology>
        <orientation evidence="5">Cytoplasmic side</orientation>
    </subcellularLocation>
    <text evidence="5">Localizes to the Z ring in an FtsZ-dependent manner. Targeted to the membrane through a conserved C-terminal amphipathic helix.</text>
</comment>
<comment type="similarity">
    <text evidence="5 6">Belongs to the FtsA/MreB family.</text>
</comment>
<dbReference type="Pfam" id="PF02491">
    <property type="entry name" value="SHS2_FTSA"/>
    <property type="match status" value="1"/>
</dbReference>
<dbReference type="Gene3D" id="3.30.1490.110">
    <property type="match status" value="1"/>
</dbReference>
<evidence type="ECO:0000256" key="5">
    <source>
        <dbReference type="HAMAP-Rule" id="MF_02033"/>
    </source>
</evidence>
<gene>
    <name evidence="5 8" type="primary">ftsA</name>
    <name evidence="8" type="ORF">CRECT_0992</name>
</gene>
<proteinExistence type="inferred from homology"/>